<evidence type="ECO:0000313" key="11">
    <source>
        <dbReference type="EMBL" id="GAA0715777.1"/>
    </source>
</evidence>
<keyword evidence="5" id="KW-0926">Vacuole</keyword>
<comment type="caution">
    <text evidence="11">The sequence shown here is derived from an EMBL/GenBank/DDBJ whole genome shotgun (WGS) entry which is preliminary data.</text>
</comment>
<evidence type="ECO:0000256" key="4">
    <source>
        <dbReference type="ARBA" id="ARBA00017435"/>
    </source>
</evidence>
<keyword evidence="9" id="KW-0812">Transmembrane</keyword>
<keyword evidence="9" id="KW-0472">Membrane</keyword>
<comment type="similarity">
    <text evidence="3">Belongs to the peptidase M28 family.</text>
</comment>
<feature type="transmembrane region" description="Helical" evidence="9">
    <location>
        <begin position="408"/>
        <end position="426"/>
    </location>
</feature>
<dbReference type="InterPro" id="IPR007484">
    <property type="entry name" value="Peptidase_M28"/>
</dbReference>
<comment type="subcellular location">
    <subcellularLocation>
        <location evidence="2">Vacuole membrane</location>
        <topology evidence="2">Multi-pass membrane protein</topology>
    </subcellularLocation>
</comment>
<evidence type="ECO:0000313" key="12">
    <source>
        <dbReference type="Proteomes" id="UP001501758"/>
    </source>
</evidence>
<feature type="transmembrane region" description="Helical" evidence="9">
    <location>
        <begin position="378"/>
        <end position="396"/>
    </location>
</feature>
<gene>
    <name evidence="11" type="ORF">GCM10009430_10660</name>
</gene>
<proteinExistence type="inferred from homology"/>
<organism evidence="11 12">
    <name type="scientific">Aquimarina litoralis</name>
    <dbReference type="NCBI Taxonomy" id="584605"/>
    <lineage>
        <taxon>Bacteria</taxon>
        <taxon>Pseudomonadati</taxon>
        <taxon>Bacteroidota</taxon>
        <taxon>Flavobacteriia</taxon>
        <taxon>Flavobacteriales</taxon>
        <taxon>Flavobacteriaceae</taxon>
        <taxon>Aquimarina</taxon>
    </lineage>
</organism>
<comment type="function">
    <text evidence="1">May be involved in vacuolar sorting and osmoregulation.</text>
</comment>
<evidence type="ECO:0000256" key="3">
    <source>
        <dbReference type="ARBA" id="ARBA00010918"/>
    </source>
</evidence>
<dbReference type="SUPFAM" id="SSF53187">
    <property type="entry name" value="Zn-dependent exopeptidases"/>
    <property type="match status" value="1"/>
</dbReference>
<feature type="transmembrane region" description="Helical" evidence="9">
    <location>
        <begin position="484"/>
        <end position="503"/>
    </location>
</feature>
<evidence type="ECO:0000256" key="6">
    <source>
        <dbReference type="ARBA" id="ARBA00022989"/>
    </source>
</evidence>
<dbReference type="Pfam" id="PF04389">
    <property type="entry name" value="Peptidase_M28"/>
    <property type="match status" value="1"/>
</dbReference>
<keyword evidence="7" id="KW-0325">Glycoprotein</keyword>
<keyword evidence="6 9" id="KW-1133">Transmembrane helix</keyword>
<evidence type="ECO:0000256" key="8">
    <source>
        <dbReference type="ARBA" id="ARBA00031512"/>
    </source>
</evidence>
<feature type="domain" description="Peptidase M28" evidence="10">
    <location>
        <begin position="76"/>
        <end position="266"/>
    </location>
</feature>
<feature type="transmembrane region" description="Helical" evidence="9">
    <location>
        <begin position="334"/>
        <end position="358"/>
    </location>
</feature>
<evidence type="ECO:0000256" key="1">
    <source>
        <dbReference type="ARBA" id="ARBA00003273"/>
    </source>
</evidence>
<dbReference type="PANTHER" id="PTHR12147:SF58">
    <property type="entry name" value="VACUOLAR MEMBRANE PROTEASE"/>
    <property type="match status" value="1"/>
</dbReference>
<feature type="transmembrane region" description="Helical" evidence="9">
    <location>
        <begin position="510"/>
        <end position="528"/>
    </location>
</feature>
<dbReference type="InterPro" id="IPR045175">
    <property type="entry name" value="M28_fam"/>
</dbReference>
<dbReference type="EMBL" id="BAAAGE010000001">
    <property type="protein sequence ID" value="GAA0715777.1"/>
    <property type="molecule type" value="Genomic_DNA"/>
</dbReference>
<feature type="transmembrane region" description="Helical" evidence="9">
    <location>
        <begin position="304"/>
        <end position="322"/>
    </location>
</feature>
<keyword evidence="12" id="KW-1185">Reference proteome</keyword>
<reference evidence="11 12" key="1">
    <citation type="journal article" date="2019" name="Int. J. Syst. Evol. Microbiol.">
        <title>The Global Catalogue of Microorganisms (GCM) 10K type strain sequencing project: providing services to taxonomists for standard genome sequencing and annotation.</title>
        <authorList>
            <consortium name="The Broad Institute Genomics Platform"/>
            <consortium name="The Broad Institute Genome Sequencing Center for Infectious Disease"/>
            <person name="Wu L."/>
            <person name="Ma J."/>
        </authorList>
    </citation>
    <scope>NUCLEOTIDE SEQUENCE [LARGE SCALE GENOMIC DNA]</scope>
    <source>
        <strain evidence="11 12">JCM 15974</strain>
    </source>
</reference>
<evidence type="ECO:0000259" key="10">
    <source>
        <dbReference type="Pfam" id="PF04389"/>
    </source>
</evidence>
<protein>
    <recommendedName>
        <fullName evidence="4">Vacuolar membrane protease</fullName>
    </recommendedName>
    <alternativeName>
        <fullName evidence="8">FXNA-related family protease 1</fullName>
    </alternativeName>
</protein>
<evidence type="ECO:0000256" key="5">
    <source>
        <dbReference type="ARBA" id="ARBA00022554"/>
    </source>
</evidence>
<dbReference type="Gene3D" id="3.40.630.10">
    <property type="entry name" value="Zn peptidases"/>
    <property type="match status" value="1"/>
</dbReference>
<dbReference type="PANTHER" id="PTHR12147">
    <property type="entry name" value="METALLOPEPTIDASE M28 FAMILY MEMBER"/>
    <property type="match status" value="1"/>
</dbReference>
<accession>A0ABN1IJV8</accession>
<dbReference type="Proteomes" id="UP001501758">
    <property type="component" value="Unassembled WGS sequence"/>
</dbReference>
<evidence type="ECO:0000256" key="2">
    <source>
        <dbReference type="ARBA" id="ARBA00004128"/>
    </source>
</evidence>
<feature type="transmembrane region" description="Helical" evidence="9">
    <location>
        <begin position="432"/>
        <end position="449"/>
    </location>
</feature>
<sequence length="767" mass="86411">MPQTISGLDTSKQEFSTLRALEHVKNISQNPHYVGSSGHDQAKNYIIEELKKLGLSPQIQEGFSIGDRGTMSKPQNIVAKIKGSNSGKSLVLLTHYDSSQHSSYGASDAGSGVATILEGIRAFLHTKQIPVNDIVICITDGEELGLNGADLFVSEHPWAKDAGLVLNFEARGSGGNSYMLLETNSKNGKMIDEFIKADPQFPVTNSLAYSIYKSLPNDTDLTVFRKHGNTPGYNFAFIDDHFDYHTANDTWQNLDLNTLQHQGSYLMPLLSYFSKSNINDFTSEQDFLYFNTPIFKVIKYPFDWIYPLLGVAIILFIGFIIYGRSKKRISFSEVGSGFLAFIISSGLAGVLGFGLWKVALIIYPGYNDILHGFPYNGYYYIAATVFLGTAAFFKVYSIFDKVEELPSLLVAPLFFWILICTGASIYLQGASYFIIPVLFCLVCQFVLINQKRPFPCLMLLLSLPSIFLIAPFIASFPVALGLKIAFASSILTVFLCTLVIPVIGFYSKKSLLGTISFLAALACIGIAHCKSDFTKERQKPNSLIYVLHEDQQKAYWTSYDHTLDSWTKNYIDRLKNLAKDWNKNTIESKYSSAFNYVNQAPLKDIKSSKIETSFDSIAGEKRILDICIRPQRDVNRMDLFVRESFEFQSLYANGVTTKDIINKDGTIHNSFKKRTDDRLLTYHLRDNEPLELRMEFHKDSVPEIVLYESSYDLLESELFSIPKRSENMIPKPFVLNDAITIKKTIRLEYVEKTMDSSSIRTNLAVEL</sequence>
<feature type="transmembrane region" description="Helical" evidence="9">
    <location>
        <begin position="456"/>
        <end position="478"/>
    </location>
</feature>
<evidence type="ECO:0000256" key="9">
    <source>
        <dbReference type="SAM" id="Phobius"/>
    </source>
</evidence>
<name>A0ABN1IJV8_9FLAO</name>
<evidence type="ECO:0000256" key="7">
    <source>
        <dbReference type="ARBA" id="ARBA00023180"/>
    </source>
</evidence>